<proteinExistence type="predicted"/>
<comment type="caution">
    <text evidence="1">The sequence shown here is derived from an EMBL/GenBank/DDBJ whole genome shotgun (WGS) entry which is preliminary data.</text>
</comment>
<dbReference type="EMBL" id="LAZR01001025">
    <property type="protein sequence ID" value="KKN52290.1"/>
    <property type="molecule type" value="Genomic_DNA"/>
</dbReference>
<protein>
    <submittedName>
        <fullName evidence="1">Uncharacterized protein</fullName>
    </submittedName>
</protein>
<reference evidence="1" key="1">
    <citation type="journal article" date="2015" name="Nature">
        <title>Complex archaea that bridge the gap between prokaryotes and eukaryotes.</title>
        <authorList>
            <person name="Spang A."/>
            <person name="Saw J.H."/>
            <person name="Jorgensen S.L."/>
            <person name="Zaremba-Niedzwiedzka K."/>
            <person name="Martijn J."/>
            <person name="Lind A.E."/>
            <person name="van Eijk R."/>
            <person name="Schleper C."/>
            <person name="Guy L."/>
            <person name="Ettema T.J."/>
        </authorList>
    </citation>
    <scope>NUCLEOTIDE SEQUENCE</scope>
</reference>
<sequence>MHFIYDDDDFDKVFKGLERLDLGDIVVARVREAGDFWPVMEVVENTEEGMSKGLKIMGLFPDKIDAVEYAVKIDRRSKLQKTIH</sequence>
<accession>A0A0F9R6Z8</accession>
<organism evidence="1">
    <name type="scientific">marine sediment metagenome</name>
    <dbReference type="NCBI Taxonomy" id="412755"/>
    <lineage>
        <taxon>unclassified sequences</taxon>
        <taxon>metagenomes</taxon>
        <taxon>ecological metagenomes</taxon>
    </lineage>
</organism>
<gene>
    <name evidence="1" type="ORF">LCGC14_0613850</name>
</gene>
<name>A0A0F9R6Z8_9ZZZZ</name>
<evidence type="ECO:0000313" key="1">
    <source>
        <dbReference type="EMBL" id="KKN52290.1"/>
    </source>
</evidence>
<dbReference type="AlphaFoldDB" id="A0A0F9R6Z8"/>